<dbReference type="EMBL" id="LAZR01016274">
    <property type="protein sequence ID" value="KKM05199.1"/>
    <property type="molecule type" value="Genomic_DNA"/>
</dbReference>
<organism evidence="1">
    <name type="scientific">marine sediment metagenome</name>
    <dbReference type="NCBI Taxonomy" id="412755"/>
    <lineage>
        <taxon>unclassified sequences</taxon>
        <taxon>metagenomes</taxon>
        <taxon>ecological metagenomes</taxon>
    </lineage>
</organism>
<protein>
    <submittedName>
        <fullName evidence="1">Uncharacterized protein</fullName>
    </submittedName>
</protein>
<name>A0A0F9H2D1_9ZZZZ</name>
<sequence>MIKISFWDKVCGMKTERNHKNREREKEEKRLTREAKLKEKKVLKVAFKCENCSAEWIHEYPARTKVGFSGLGPPSNIHPWIMDTYGLYTYNCPNCDESDIDIKERSIIY</sequence>
<reference evidence="1" key="1">
    <citation type="journal article" date="2015" name="Nature">
        <title>Complex archaea that bridge the gap between prokaryotes and eukaryotes.</title>
        <authorList>
            <person name="Spang A."/>
            <person name="Saw J.H."/>
            <person name="Jorgensen S.L."/>
            <person name="Zaremba-Niedzwiedzka K."/>
            <person name="Martijn J."/>
            <person name="Lind A.E."/>
            <person name="van Eijk R."/>
            <person name="Schleper C."/>
            <person name="Guy L."/>
            <person name="Ettema T.J."/>
        </authorList>
    </citation>
    <scope>NUCLEOTIDE SEQUENCE</scope>
</reference>
<accession>A0A0F9H2D1</accession>
<dbReference type="AlphaFoldDB" id="A0A0F9H2D1"/>
<gene>
    <name evidence="1" type="ORF">LCGC14_1756470</name>
</gene>
<comment type="caution">
    <text evidence="1">The sequence shown here is derived from an EMBL/GenBank/DDBJ whole genome shotgun (WGS) entry which is preliminary data.</text>
</comment>
<proteinExistence type="predicted"/>
<evidence type="ECO:0000313" key="1">
    <source>
        <dbReference type="EMBL" id="KKM05199.1"/>
    </source>
</evidence>